<proteinExistence type="predicted"/>
<protein>
    <recommendedName>
        <fullName evidence="3">F-box domain-containing protein</fullName>
    </recommendedName>
</protein>
<name>A0A1T3CTU3_9HYPO</name>
<dbReference type="EMBL" id="LVVK01000007">
    <property type="protein sequence ID" value="OPB44499.1"/>
    <property type="molecule type" value="Genomic_DNA"/>
</dbReference>
<sequence>MIWSQFPPEIKCMILEALTEDKNCRLSNAAVVSREWQAVIEPHVFEYIRVTSQRIAQLNLMTQRNRDHVRYIWFCIELEQYDCRKCDSFDRRGFQTNKSENKLILESFQSPFTALATWEPNGSLTLDISLYSKSDNEHAFKYLTFMPDVMGHQVEPMPIARREEHDKHRWETTIWGSIPPKGSLDRLFGHVWLPIRDEQKC</sequence>
<gene>
    <name evidence="1" type="ORF">A0O28_0028180</name>
</gene>
<evidence type="ECO:0000313" key="1">
    <source>
        <dbReference type="EMBL" id="OPB44499.1"/>
    </source>
</evidence>
<comment type="caution">
    <text evidence="1">The sequence shown here is derived from an EMBL/GenBank/DDBJ whole genome shotgun (WGS) entry which is preliminary data.</text>
</comment>
<evidence type="ECO:0008006" key="3">
    <source>
        <dbReference type="Google" id="ProtNLM"/>
    </source>
</evidence>
<reference evidence="1 2" key="1">
    <citation type="submission" date="2016-04" db="EMBL/GenBank/DDBJ databases">
        <title>Multiple horizontal gene transfer events from other fungi enriched the ability of the initially mycotrophic fungus Trichoderma (Ascomycota) to feed on dead plant biomass.</title>
        <authorList>
            <person name="Atanasova L."/>
            <person name="Chenthamara K."/>
            <person name="Zhang J."/>
            <person name="Grujic M."/>
            <person name="Henrissat B."/>
            <person name="Kuo A."/>
            <person name="Aertz A."/>
            <person name="Salamov A."/>
            <person name="Lipzen A."/>
            <person name="Labutti K."/>
            <person name="Barry K."/>
            <person name="Miao Y."/>
            <person name="Rahimi M.J."/>
            <person name="Shen Q."/>
            <person name="Grigoriev I.V."/>
            <person name="Kubicek C.P."/>
            <person name="Druzhinina I.S."/>
        </authorList>
    </citation>
    <scope>NUCLEOTIDE SEQUENCE [LARGE SCALE GENOMIC DNA]</scope>
    <source>
        <strain evidence="1 2">NJAU 4742</strain>
    </source>
</reference>
<dbReference type="Proteomes" id="UP000191004">
    <property type="component" value="Unassembled WGS sequence"/>
</dbReference>
<dbReference type="AlphaFoldDB" id="A0A1T3CTU3"/>
<keyword evidence="2" id="KW-1185">Reference proteome</keyword>
<evidence type="ECO:0000313" key="2">
    <source>
        <dbReference type="Proteomes" id="UP000191004"/>
    </source>
</evidence>
<dbReference type="OrthoDB" id="4802432at2759"/>
<organism evidence="1 2">
    <name type="scientific">Trichoderma guizhouense</name>
    <dbReference type="NCBI Taxonomy" id="1491466"/>
    <lineage>
        <taxon>Eukaryota</taxon>
        <taxon>Fungi</taxon>
        <taxon>Dikarya</taxon>
        <taxon>Ascomycota</taxon>
        <taxon>Pezizomycotina</taxon>
        <taxon>Sordariomycetes</taxon>
        <taxon>Hypocreomycetidae</taxon>
        <taxon>Hypocreales</taxon>
        <taxon>Hypocreaceae</taxon>
        <taxon>Trichoderma</taxon>
    </lineage>
</organism>
<accession>A0A1T3CTU3</accession>